<dbReference type="InterPro" id="IPR009061">
    <property type="entry name" value="DNA-bd_dom_put_sf"/>
</dbReference>
<dbReference type="Gene3D" id="1.10.1660.10">
    <property type="match status" value="2"/>
</dbReference>
<dbReference type="PRINTS" id="PR00040">
    <property type="entry name" value="HTHMERR"/>
</dbReference>
<dbReference type="PANTHER" id="PTHR30204">
    <property type="entry name" value="REDOX-CYCLING DRUG-SENSING TRANSCRIPTIONAL ACTIVATOR SOXR"/>
    <property type="match status" value="1"/>
</dbReference>
<keyword evidence="3" id="KW-0804">Transcription</keyword>
<dbReference type="RefSeq" id="WP_195172625.1">
    <property type="nucleotide sequence ID" value="NZ_CP062983.1"/>
</dbReference>
<keyword evidence="1" id="KW-0805">Transcription regulation</keyword>
<dbReference type="GO" id="GO:0003677">
    <property type="term" value="F:DNA binding"/>
    <property type="evidence" value="ECO:0007669"/>
    <property type="project" value="UniProtKB-KW"/>
</dbReference>
<dbReference type="InterPro" id="IPR000551">
    <property type="entry name" value="MerR-type_HTH_dom"/>
</dbReference>
<dbReference type="PROSITE" id="PS50937">
    <property type="entry name" value="HTH_MERR_2"/>
    <property type="match status" value="2"/>
</dbReference>
<proteinExistence type="predicted"/>
<feature type="coiled-coil region" evidence="4">
    <location>
        <begin position="219"/>
        <end position="246"/>
    </location>
</feature>
<organism evidence="6 7">
    <name type="scientific">Phototrophicus methaneseepsis</name>
    <dbReference type="NCBI Taxonomy" id="2710758"/>
    <lineage>
        <taxon>Bacteria</taxon>
        <taxon>Bacillati</taxon>
        <taxon>Chloroflexota</taxon>
        <taxon>Candidatus Thermofontia</taxon>
        <taxon>Phototrophicales</taxon>
        <taxon>Phototrophicaceae</taxon>
        <taxon>Phototrophicus</taxon>
    </lineage>
</organism>
<dbReference type="InterPro" id="IPR047057">
    <property type="entry name" value="MerR_fam"/>
</dbReference>
<evidence type="ECO:0000313" key="7">
    <source>
        <dbReference type="Proteomes" id="UP000594468"/>
    </source>
</evidence>
<feature type="domain" description="HTH merR-type" evidence="5">
    <location>
        <begin position="4"/>
        <end position="57"/>
    </location>
</feature>
<evidence type="ECO:0000256" key="3">
    <source>
        <dbReference type="ARBA" id="ARBA00023163"/>
    </source>
</evidence>
<dbReference type="SMART" id="SM00422">
    <property type="entry name" value="HTH_MERR"/>
    <property type="match status" value="2"/>
</dbReference>
<reference evidence="6 7" key="1">
    <citation type="submission" date="2020-02" db="EMBL/GenBank/DDBJ databases">
        <authorList>
            <person name="Zheng R.K."/>
            <person name="Sun C.M."/>
        </authorList>
    </citation>
    <scope>NUCLEOTIDE SEQUENCE [LARGE SCALE GENOMIC DNA]</scope>
    <source>
        <strain evidence="7">rifampicinis</strain>
    </source>
</reference>
<protein>
    <submittedName>
        <fullName evidence="6">MerR family transcriptional regulator</fullName>
    </submittedName>
</protein>
<dbReference type="KEGG" id="pmet:G4Y79_09350"/>
<sequence length="258" mass="29612">MANYLKTSDIAKEIGVHVNTVRLYESYGFLSSVPRSPSGYRLFTQLHLEQMRLARLALTWPYIGKKQVIVDLIQCAADGDMGMAMELAYEHLINVRIERTHAEAAIEFLERWAQGQMLDTTQHSLNIGATAQHLGVSVDQLRNWDRSGLIDVPRDPTTHYRIYRATEIGRLRVIRILRQSGYSVMAILRMLRQFDTGEKAHLREALDTPGDNEYIETIADRWLTTLKEQEERAQEIIRQITVLINLTIDASHYSAETD</sequence>
<dbReference type="Proteomes" id="UP000594468">
    <property type="component" value="Chromosome"/>
</dbReference>
<dbReference type="PANTHER" id="PTHR30204:SF94">
    <property type="entry name" value="HEAVY METAL-DEPENDENT TRANSCRIPTIONAL REGULATOR HI_0293-RELATED"/>
    <property type="match status" value="1"/>
</dbReference>
<gene>
    <name evidence="6" type="ORF">G4Y79_09350</name>
</gene>
<dbReference type="AlphaFoldDB" id="A0A7S8ECP9"/>
<dbReference type="PROSITE" id="PS00552">
    <property type="entry name" value="HTH_MERR_1"/>
    <property type="match status" value="1"/>
</dbReference>
<dbReference type="Pfam" id="PF00376">
    <property type="entry name" value="MerR"/>
    <property type="match status" value="1"/>
</dbReference>
<dbReference type="SUPFAM" id="SSF46955">
    <property type="entry name" value="Putative DNA-binding domain"/>
    <property type="match status" value="2"/>
</dbReference>
<evidence type="ECO:0000256" key="1">
    <source>
        <dbReference type="ARBA" id="ARBA00023015"/>
    </source>
</evidence>
<evidence type="ECO:0000313" key="6">
    <source>
        <dbReference type="EMBL" id="QPC84562.1"/>
    </source>
</evidence>
<name>A0A7S8ECP9_9CHLR</name>
<dbReference type="GO" id="GO:0003700">
    <property type="term" value="F:DNA-binding transcription factor activity"/>
    <property type="evidence" value="ECO:0007669"/>
    <property type="project" value="InterPro"/>
</dbReference>
<evidence type="ECO:0000256" key="4">
    <source>
        <dbReference type="SAM" id="Coils"/>
    </source>
</evidence>
<accession>A0A7S8ECP9</accession>
<keyword evidence="2" id="KW-0238">DNA-binding</keyword>
<keyword evidence="4" id="KW-0175">Coiled coil</keyword>
<dbReference type="EMBL" id="CP062983">
    <property type="protein sequence ID" value="QPC84562.1"/>
    <property type="molecule type" value="Genomic_DNA"/>
</dbReference>
<dbReference type="CDD" id="cd00592">
    <property type="entry name" value="HTH_MerR-like"/>
    <property type="match status" value="1"/>
</dbReference>
<feature type="domain" description="HTH merR-type" evidence="5">
    <location>
        <begin position="124"/>
        <end position="193"/>
    </location>
</feature>
<evidence type="ECO:0000256" key="2">
    <source>
        <dbReference type="ARBA" id="ARBA00023125"/>
    </source>
</evidence>
<dbReference type="Pfam" id="PF13411">
    <property type="entry name" value="MerR_1"/>
    <property type="match status" value="1"/>
</dbReference>
<keyword evidence="7" id="KW-1185">Reference proteome</keyword>
<evidence type="ECO:0000259" key="5">
    <source>
        <dbReference type="PROSITE" id="PS50937"/>
    </source>
</evidence>